<protein>
    <recommendedName>
        <fullName evidence="4">Capsule biosynthesis protein</fullName>
    </recommendedName>
</protein>
<gene>
    <name evidence="2" type="ORF">TUM19329_23100</name>
</gene>
<keyword evidence="1" id="KW-0472">Membrane</keyword>
<keyword evidence="3" id="KW-1185">Reference proteome</keyword>
<evidence type="ECO:0008006" key="4">
    <source>
        <dbReference type="Google" id="ProtNLM"/>
    </source>
</evidence>
<dbReference type="Pfam" id="PF19883">
    <property type="entry name" value="DUF6356"/>
    <property type="match status" value="1"/>
</dbReference>
<accession>A0A6F8T669</accession>
<evidence type="ECO:0000313" key="3">
    <source>
        <dbReference type="Proteomes" id="UP000502894"/>
    </source>
</evidence>
<evidence type="ECO:0000313" key="2">
    <source>
        <dbReference type="EMBL" id="BCA95949.1"/>
    </source>
</evidence>
<feature type="transmembrane region" description="Helical" evidence="1">
    <location>
        <begin position="20"/>
        <end position="47"/>
    </location>
</feature>
<proteinExistence type="predicted"/>
<keyword evidence="1" id="KW-1133">Transmembrane helix</keyword>
<organism evidence="2 3">
    <name type="scientific">Legionella antarctica</name>
    <dbReference type="NCBI Taxonomy" id="2708020"/>
    <lineage>
        <taxon>Bacteria</taxon>
        <taxon>Pseudomonadati</taxon>
        <taxon>Pseudomonadota</taxon>
        <taxon>Gammaproteobacteria</taxon>
        <taxon>Legionellales</taxon>
        <taxon>Legionellaceae</taxon>
        <taxon>Legionella</taxon>
    </lineage>
</organism>
<sequence>MLKLFTAHPASVNQSYWAHLFFAISFGFIMIKGGCACLIHAIFPFLFQTTGSQTAFSAVEKYLQKCPYKNENDKKLIQCLQNRKGKDNP</sequence>
<dbReference type="RefSeq" id="WP_173237418.1">
    <property type="nucleotide sequence ID" value="NZ_AP022839.1"/>
</dbReference>
<dbReference type="AlphaFoldDB" id="A0A6F8T669"/>
<keyword evidence="1" id="KW-0812">Transmembrane</keyword>
<reference evidence="2" key="1">
    <citation type="journal article" date="2020" name="Microbiol. Resour. Announc.">
        <title>Complete Genome Sequence of Novel Psychrotolerant Legionella Strain TUM19329, Isolated from Antarctic Lake Sediment.</title>
        <authorList>
            <person name="Shimada S."/>
            <person name="Nakai R."/>
            <person name="Aoki K."/>
            <person name="Shimoeda N."/>
            <person name="Ohno G."/>
            <person name="Miyazaki Y."/>
            <person name="Kudoh S."/>
            <person name="Imura S."/>
            <person name="Watanabe K."/>
            <person name="Ishii Y."/>
            <person name="Tateda K."/>
        </authorList>
    </citation>
    <scope>NUCLEOTIDE SEQUENCE [LARGE SCALE GENOMIC DNA]</scope>
    <source>
        <strain evidence="2">TUM19329</strain>
    </source>
</reference>
<dbReference type="Proteomes" id="UP000502894">
    <property type="component" value="Chromosome"/>
</dbReference>
<dbReference type="KEGG" id="lant:TUM19329_23100"/>
<evidence type="ECO:0000256" key="1">
    <source>
        <dbReference type="SAM" id="Phobius"/>
    </source>
</evidence>
<name>A0A6F8T669_9GAMM</name>
<dbReference type="InterPro" id="IPR045936">
    <property type="entry name" value="DUF6356"/>
</dbReference>
<dbReference type="EMBL" id="AP022839">
    <property type="protein sequence ID" value="BCA95949.1"/>
    <property type="molecule type" value="Genomic_DNA"/>
</dbReference>